<sequence>MPEELIGLILLSFTILLLPAICVAVTRQAAEGLIGANASAGIRTRYTRASSAAWVAGHTAALPVVKIMWPVAGAGLVTAAVVQLIAGGPTGTGVAFLALIAQTMVLLRSAAVANRAARSATHDDVQ</sequence>
<comment type="caution">
    <text evidence="2">The sequence shown here is derived from an EMBL/GenBank/DDBJ whole genome shotgun (WGS) entry which is preliminary data.</text>
</comment>
<keyword evidence="1" id="KW-0812">Transmembrane</keyword>
<name>A0ABW4QC29_9MICC</name>
<protein>
    <recommendedName>
        <fullName evidence="4">SdpI/YhfL protein family protein</fullName>
    </recommendedName>
</protein>
<accession>A0ABW4QC29</accession>
<reference evidence="3" key="1">
    <citation type="journal article" date="2019" name="Int. J. Syst. Evol. Microbiol.">
        <title>The Global Catalogue of Microorganisms (GCM) 10K type strain sequencing project: providing services to taxonomists for standard genome sequencing and annotation.</title>
        <authorList>
            <consortium name="The Broad Institute Genomics Platform"/>
            <consortium name="The Broad Institute Genome Sequencing Center for Infectious Disease"/>
            <person name="Wu L."/>
            <person name="Ma J."/>
        </authorList>
    </citation>
    <scope>NUCLEOTIDE SEQUENCE [LARGE SCALE GENOMIC DNA]</scope>
    <source>
        <strain evidence="3">JCM 11496</strain>
    </source>
</reference>
<dbReference type="RefSeq" id="WP_343879239.1">
    <property type="nucleotide sequence ID" value="NZ_BAAAIJ010000035.1"/>
</dbReference>
<keyword evidence="1" id="KW-1133">Transmembrane helix</keyword>
<evidence type="ECO:0008006" key="4">
    <source>
        <dbReference type="Google" id="ProtNLM"/>
    </source>
</evidence>
<keyword evidence="1" id="KW-0472">Membrane</keyword>
<gene>
    <name evidence="2" type="ORF">ACFSFX_15765</name>
</gene>
<evidence type="ECO:0000313" key="3">
    <source>
        <dbReference type="Proteomes" id="UP001597307"/>
    </source>
</evidence>
<evidence type="ECO:0000256" key="1">
    <source>
        <dbReference type="SAM" id="Phobius"/>
    </source>
</evidence>
<dbReference type="Proteomes" id="UP001597307">
    <property type="component" value="Unassembled WGS sequence"/>
</dbReference>
<proteinExistence type="predicted"/>
<organism evidence="2 3">
    <name type="scientific">Arthrobacter flavus</name>
    <dbReference type="NCBI Taxonomy" id="95172"/>
    <lineage>
        <taxon>Bacteria</taxon>
        <taxon>Bacillati</taxon>
        <taxon>Actinomycetota</taxon>
        <taxon>Actinomycetes</taxon>
        <taxon>Micrococcales</taxon>
        <taxon>Micrococcaceae</taxon>
        <taxon>Arthrobacter</taxon>
    </lineage>
</organism>
<keyword evidence="3" id="KW-1185">Reference proteome</keyword>
<evidence type="ECO:0000313" key="2">
    <source>
        <dbReference type="EMBL" id="MFD1848046.1"/>
    </source>
</evidence>
<dbReference type="EMBL" id="JBHUGA010000066">
    <property type="protein sequence ID" value="MFD1848046.1"/>
    <property type="molecule type" value="Genomic_DNA"/>
</dbReference>
<feature type="transmembrane region" description="Helical" evidence="1">
    <location>
        <begin position="6"/>
        <end position="25"/>
    </location>
</feature>